<sequence>MLRGKIYYFGKSARCVERVLTPVEGDGRKEALDEYKAVADDLHAARTTQ</sequence>
<accession>A0A6M5YGV4</accession>
<protein>
    <submittedName>
        <fullName evidence="1">Uncharacterized protein</fullName>
    </submittedName>
</protein>
<dbReference type="AlphaFoldDB" id="A0A6M5YGV4"/>
<reference evidence="2" key="1">
    <citation type="submission" date="2020-05" db="EMBL/GenBank/DDBJ databases">
        <title>Frigoriglobus tundricola gen. nov., sp. nov., a psychrotolerant cellulolytic planctomycete of the family Gemmataceae with two divergent copies of 16S rRNA gene.</title>
        <authorList>
            <person name="Kulichevskaya I.S."/>
            <person name="Ivanova A.A."/>
            <person name="Naumoff D.G."/>
            <person name="Beletsky A.V."/>
            <person name="Rijpstra W.I.C."/>
            <person name="Sinninghe Damste J.S."/>
            <person name="Mardanov A.V."/>
            <person name="Ravin N.V."/>
            <person name="Dedysh S.N."/>
        </authorList>
    </citation>
    <scope>NUCLEOTIDE SEQUENCE [LARGE SCALE GENOMIC DNA]</scope>
    <source>
        <strain evidence="2">PL17</strain>
    </source>
</reference>
<dbReference type="KEGG" id="ftj:FTUN_0078"/>
<dbReference type="RefSeq" id="WP_171468950.1">
    <property type="nucleotide sequence ID" value="NZ_CP053452.2"/>
</dbReference>
<evidence type="ECO:0000313" key="2">
    <source>
        <dbReference type="Proteomes" id="UP000503447"/>
    </source>
</evidence>
<gene>
    <name evidence="1" type="ORF">FTUN_0078</name>
</gene>
<proteinExistence type="predicted"/>
<organism evidence="1 2">
    <name type="scientific">Frigoriglobus tundricola</name>
    <dbReference type="NCBI Taxonomy" id="2774151"/>
    <lineage>
        <taxon>Bacteria</taxon>
        <taxon>Pseudomonadati</taxon>
        <taxon>Planctomycetota</taxon>
        <taxon>Planctomycetia</taxon>
        <taxon>Gemmatales</taxon>
        <taxon>Gemmataceae</taxon>
        <taxon>Frigoriglobus</taxon>
    </lineage>
</organism>
<name>A0A6M5YGV4_9BACT</name>
<dbReference type="EMBL" id="CP053452">
    <property type="protein sequence ID" value="QJW92581.1"/>
    <property type="molecule type" value="Genomic_DNA"/>
</dbReference>
<evidence type="ECO:0000313" key="1">
    <source>
        <dbReference type="EMBL" id="QJW92581.1"/>
    </source>
</evidence>
<dbReference type="Proteomes" id="UP000503447">
    <property type="component" value="Chromosome"/>
</dbReference>
<keyword evidence="2" id="KW-1185">Reference proteome</keyword>